<feature type="transmembrane region" description="Helical" evidence="7">
    <location>
        <begin position="135"/>
        <end position="158"/>
    </location>
</feature>
<dbReference type="SUPFAM" id="SSF90123">
    <property type="entry name" value="ABC transporter transmembrane region"/>
    <property type="match status" value="1"/>
</dbReference>
<dbReference type="AlphaFoldDB" id="A0A9Y2AIV7"/>
<evidence type="ECO:0000313" key="10">
    <source>
        <dbReference type="EMBL" id="WIW70841.1"/>
    </source>
</evidence>
<evidence type="ECO:0000256" key="3">
    <source>
        <dbReference type="ARBA" id="ARBA00022741"/>
    </source>
</evidence>
<dbReference type="SUPFAM" id="SSF52540">
    <property type="entry name" value="P-loop containing nucleoside triphosphate hydrolases"/>
    <property type="match status" value="1"/>
</dbReference>
<dbReference type="InterPro" id="IPR003439">
    <property type="entry name" value="ABC_transporter-like_ATP-bd"/>
</dbReference>
<feature type="transmembrane region" description="Helical" evidence="7">
    <location>
        <begin position="21"/>
        <end position="42"/>
    </location>
</feature>
<proteinExistence type="predicted"/>
<feature type="domain" description="ABC transporter" evidence="8">
    <location>
        <begin position="340"/>
        <end position="544"/>
    </location>
</feature>
<dbReference type="SMART" id="SM00382">
    <property type="entry name" value="AAA"/>
    <property type="match status" value="1"/>
</dbReference>
<dbReference type="Proteomes" id="UP001243623">
    <property type="component" value="Chromosome"/>
</dbReference>
<sequence>MFEIINKKAIWERVRSVLKTYRLKFICIFLLIVLSSVFSFILPQLTKRIMDDGFIARNFDAILVLSFSLFCVLVMRQAVEYMKESFRIDFKKKLIYNLYKIAFLHICKSEIKSLDKNRAEIINKLQMDINSISTLIDNTTLFTIGQIFNVIGGVIGLFMIHTKLALVVLFMIPVKYILIVYLSKKRESLTSEYINANTSFFKWFENTLAGIQEIKLFDLHNYKIEEFSPLMNKNVNVDKKIMLLSVYNSILDNFIIEILTIIIYLVSAVHLLKDELTVGSIFAFITYLIYVSAPISTIINFRYMLAGVIPSLYRYVDFLNKEEEPMGGEKIQRMDGYPIIEFKNVGFQYTDNKVVLDKLSFKVYLGEKVAIIGKNGTGKSTLIQLLLRFYLPACGAIEMYGKNINIYDLEELRGGFSVVSQNVYLFEGSIKSNIILNKEFVPALFTEVLQQANLFDLVEEYTVDYNVGYGGANLSGGQKQKIAIARALYSDHEIYIFDEITSNADIQTRSIYKKTIIKYLRDKTVLIITHDDDLLPFVDKIIKL</sequence>
<keyword evidence="4 10" id="KW-0067">ATP-binding</keyword>
<dbReference type="PANTHER" id="PTHR43394:SF1">
    <property type="entry name" value="ATP-BINDING CASSETTE SUB-FAMILY B MEMBER 10, MITOCHONDRIAL"/>
    <property type="match status" value="1"/>
</dbReference>
<dbReference type="PROSITE" id="PS50893">
    <property type="entry name" value="ABC_TRANSPORTER_2"/>
    <property type="match status" value="1"/>
</dbReference>
<comment type="subcellular location">
    <subcellularLocation>
        <location evidence="1">Cell membrane</location>
        <topology evidence="1">Multi-pass membrane protein</topology>
    </subcellularLocation>
</comment>
<feature type="transmembrane region" description="Helical" evidence="7">
    <location>
        <begin position="278"/>
        <end position="301"/>
    </location>
</feature>
<evidence type="ECO:0000256" key="7">
    <source>
        <dbReference type="SAM" id="Phobius"/>
    </source>
</evidence>
<dbReference type="InterPro" id="IPR036640">
    <property type="entry name" value="ABC1_TM_sf"/>
</dbReference>
<evidence type="ECO:0000256" key="6">
    <source>
        <dbReference type="ARBA" id="ARBA00023136"/>
    </source>
</evidence>
<keyword evidence="11" id="KW-1185">Reference proteome</keyword>
<dbReference type="Gene3D" id="1.20.1560.10">
    <property type="entry name" value="ABC transporter type 1, transmembrane domain"/>
    <property type="match status" value="1"/>
</dbReference>
<dbReference type="InterPro" id="IPR011527">
    <property type="entry name" value="ABC1_TM_dom"/>
</dbReference>
<evidence type="ECO:0000313" key="11">
    <source>
        <dbReference type="Proteomes" id="UP001243623"/>
    </source>
</evidence>
<dbReference type="EMBL" id="CP120678">
    <property type="protein sequence ID" value="WIW70841.1"/>
    <property type="molecule type" value="Genomic_DNA"/>
</dbReference>
<dbReference type="Pfam" id="PF00005">
    <property type="entry name" value="ABC_tran"/>
    <property type="match status" value="1"/>
</dbReference>
<dbReference type="GO" id="GO:0015421">
    <property type="term" value="F:ABC-type oligopeptide transporter activity"/>
    <property type="evidence" value="ECO:0007669"/>
    <property type="project" value="TreeGrafter"/>
</dbReference>
<dbReference type="KEGG" id="sgbi:P3F81_00520"/>
<dbReference type="RefSeq" id="WP_147667384.1">
    <property type="nucleotide sequence ID" value="NZ_CP120678.1"/>
</dbReference>
<dbReference type="InterPro" id="IPR017871">
    <property type="entry name" value="ABC_transporter-like_CS"/>
</dbReference>
<organism evidence="10 11">
    <name type="scientific">Selenobaculum gibii</name>
    <dbReference type="NCBI Taxonomy" id="3054208"/>
    <lineage>
        <taxon>Bacteria</taxon>
        <taxon>Bacillati</taxon>
        <taxon>Bacillota</taxon>
        <taxon>Negativicutes</taxon>
        <taxon>Selenomonadales</taxon>
        <taxon>Selenomonadaceae</taxon>
        <taxon>Selenobaculum</taxon>
    </lineage>
</organism>
<dbReference type="GO" id="GO:0016887">
    <property type="term" value="F:ATP hydrolysis activity"/>
    <property type="evidence" value="ECO:0007669"/>
    <property type="project" value="InterPro"/>
</dbReference>
<evidence type="ECO:0000259" key="8">
    <source>
        <dbReference type="PROSITE" id="PS50893"/>
    </source>
</evidence>
<evidence type="ECO:0000256" key="1">
    <source>
        <dbReference type="ARBA" id="ARBA00004651"/>
    </source>
</evidence>
<keyword evidence="2 7" id="KW-0812">Transmembrane</keyword>
<feature type="domain" description="ABC transmembrane type-1" evidence="9">
    <location>
        <begin position="28"/>
        <end position="307"/>
    </location>
</feature>
<accession>A0A9Y2AIV7</accession>
<feature type="transmembrane region" description="Helical" evidence="7">
    <location>
        <begin position="164"/>
        <end position="182"/>
    </location>
</feature>
<dbReference type="PROSITE" id="PS00211">
    <property type="entry name" value="ABC_TRANSPORTER_1"/>
    <property type="match status" value="1"/>
</dbReference>
<dbReference type="InterPro" id="IPR039421">
    <property type="entry name" value="Type_1_exporter"/>
</dbReference>
<dbReference type="Gene3D" id="3.40.50.300">
    <property type="entry name" value="P-loop containing nucleotide triphosphate hydrolases"/>
    <property type="match status" value="1"/>
</dbReference>
<gene>
    <name evidence="10" type="ORF">P3F81_00520</name>
</gene>
<evidence type="ECO:0000259" key="9">
    <source>
        <dbReference type="PROSITE" id="PS50929"/>
    </source>
</evidence>
<dbReference type="InterPro" id="IPR027417">
    <property type="entry name" value="P-loop_NTPase"/>
</dbReference>
<feature type="transmembrane region" description="Helical" evidence="7">
    <location>
        <begin position="54"/>
        <end position="75"/>
    </location>
</feature>
<name>A0A9Y2AIV7_9FIRM</name>
<feature type="transmembrane region" description="Helical" evidence="7">
    <location>
        <begin position="250"/>
        <end position="272"/>
    </location>
</feature>
<keyword evidence="3" id="KW-0547">Nucleotide-binding</keyword>
<dbReference type="GO" id="GO:0005524">
    <property type="term" value="F:ATP binding"/>
    <property type="evidence" value="ECO:0007669"/>
    <property type="project" value="UniProtKB-KW"/>
</dbReference>
<dbReference type="GO" id="GO:0005886">
    <property type="term" value="C:plasma membrane"/>
    <property type="evidence" value="ECO:0007669"/>
    <property type="project" value="UniProtKB-SubCell"/>
</dbReference>
<dbReference type="PANTHER" id="PTHR43394">
    <property type="entry name" value="ATP-DEPENDENT PERMEASE MDL1, MITOCHONDRIAL"/>
    <property type="match status" value="1"/>
</dbReference>
<evidence type="ECO:0000256" key="4">
    <source>
        <dbReference type="ARBA" id="ARBA00022840"/>
    </source>
</evidence>
<keyword evidence="6 7" id="KW-0472">Membrane</keyword>
<keyword evidence="5 7" id="KW-1133">Transmembrane helix</keyword>
<dbReference type="CDD" id="cd03228">
    <property type="entry name" value="ABCC_MRP_Like"/>
    <property type="match status" value="1"/>
</dbReference>
<dbReference type="PROSITE" id="PS50929">
    <property type="entry name" value="ABC_TM1F"/>
    <property type="match status" value="1"/>
</dbReference>
<dbReference type="CDD" id="cd07346">
    <property type="entry name" value="ABC_6TM_exporters"/>
    <property type="match status" value="1"/>
</dbReference>
<dbReference type="InterPro" id="IPR003593">
    <property type="entry name" value="AAA+_ATPase"/>
</dbReference>
<evidence type="ECO:0000256" key="2">
    <source>
        <dbReference type="ARBA" id="ARBA00022692"/>
    </source>
</evidence>
<protein>
    <submittedName>
        <fullName evidence="10">ABC transporter ATP-binding protein</fullName>
    </submittedName>
</protein>
<dbReference type="Pfam" id="PF00664">
    <property type="entry name" value="ABC_membrane"/>
    <property type="match status" value="1"/>
</dbReference>
<evidence type="ECO:0000256" key="5">
    <source>
        <dbReference type="ARBA" id="ARBA00022989"/>
    </source>
</evidence>
<reference evidence="10" key="1">
    <citation type="submission" date="2023-03" db="EMBL/GenBank/DDBJ databases">
        <title>Selenobaculum gbiensis gen. nov. sp. nov., a new bacterium isolated from the gut microbiota of IBD patient.</title>
        <authorList>
            <person name="Yeo S."/>
            <person name="Park H."/>
            <person name="Huh C.S."/>
        </authorList>
    </citation>
    <scope>NUCLEOTIDE SEQUENCE</scope>
    <source>
        <strain evidence="10">ICN-92133</strain>
    </source>
</reference>